<dbReference type="Proteomes" id="UP000626220">
    <property type="component" value="Unassembled WGS sequence"/>
</dbReference>
<proteinExistence type="predicted"/>
<organism evidence="1 2">
    <name type="scientific">Seohaeicola zhoushanensis</name>
    <dbReference type="NCBI Taxonomy" id="1569283"/>
    <lineage>
        <taxon>Bacteria</taxon>
        <taxon>Pseudomonadati</taxon>
        <taxon>Pseudomonadota</taxon>
        <taxon>Alphaproteobacteria</taxon>
        <taxon>Rhodobacterales</taxon>
        <taxon>Roseobacteraceae</taxon>
        <taxon>Seohaeicola</taxon>
    </lineage>
</organism>
<dbReference type="EMBL" id="BNCJ01000050">
    <property type="protein sequence ID" value="GHF75948.1"/>
    <property type="molecule type" value="Genomic_DNA"/>
</dbReference>
<gene>
    <name evidence="1" type="ORF">GCM10017056_52890</name>
</gene>
<reference evidence="1" key="2">
    <citation type="submission" date="2020-09" db="EMBL/GenBank/DDBJ databases">
        <authorList>
            <person name="Sun Q."/>
            <person name="Kim S."/>
        </authorList>
    </citation>
    <scope>NUCLEOTIDE SEQUENCE</scope>
    <source>
        <strain evidence="1">KCTC 42650</strain>
    </source>
</reference>
<comment type="caution">
    <text evidence="1">The sequence shown here is derived from an EMBL/GenBank/DDBJ whole genome shotgun (WGS) entry which is preliminary data.</text>
</comment>
<sequence length="41" mass="4683">MEVSDAERLNALEKENAQLNRLLADSLLNQAALKGFLLRKW</sequence>
<accession>A0A8J3H2F7</accession>
<protein>
    <recommendedName>
        <fullName evidence="3">Transposase</fullName>
    </recommendedName>
</protein>
<evidence type="ECO:0000313" key="1">
    <source>
        <dbReference type="EMBL" id="GHF75948.1"/>
    </source>
</evidence>
<reference evidence="1" key="1">
    <citation type="journal article" date="2014" name="Int. J. Syst. Evol. Microbiol.">
        <title>Complete genome sequence of Corynebacterium casei LMG S-19264T (=DSM 44701T), isolated from a smear-ripened cheese.</title>
        <authorList>
            <consortium name="US DOE Joint Genome Institute (JGI-PGF)"/>
            <person name="Walter F."/>
            <person name="Albersmeier A."/>
            <person name="Kalinowski J."/>
            <person name="Ruckert C."/>
        </authorList>
    </citation>
    <scope>NUCLEOTIDE SEQUENCE</scope>
    <source>
        <strain evidence="1">KCTC 42650</strain>
    </source>
</reference>
<name>A0A8J3H2F7_9RHOB</name>
<dbReference type="AlphaFoldDB" id="A0A8J3H2F7"/>
<keyword evidence="2" id="KW-1185">Reference proteome</keyword>
<evidence type="ECO:0000313" key="2">
    <source>
        <dbReference type="Proteomes" id="UP000626220"/>
    </source>
</evidence>
<evidence type="ECO:0008006" key="3">
    <source>
        <dbReference type="Google" id="ProtNLM"/>
    </source>
</evidence>